<name>A0AA88HXL1_ARTSF</name>
<dbReference type="EMBL" id="JAVRJZ010000012">
    <property type="protein sequence ID" value="KAK2715899.1"/>
    <property type="molecule type" value="Genomic_DNA"/>
</dbReference>
<keyword evidence="2" id="KW-1185">Reference proteome</keyword>
<proteinExistence type="predicted"/>
<sequence length="122" mass="13895">MSDSLQSIRVHKIWVVSGQFEYDATLILYGPLAGKTEKVLCAYLLIWVGDRGHETLVTFDMPVAAVDKITAYIKNVKDYAAPKSNQVFSQHVFQKREQLETESLDKFITELKFLSKLVATLR</sequence>
<gene>
    <name evidence="1" type="ORF">QYM36_010463</name>
</gene>
<comment type="caution">
    <text evidence="1">The sequence shown here is derived from an EMBL/GenBank/DDBJ whole genome shotgun (WGS) entry which is preliminary data.</text>
</comment>
<accession>A0AA88HXL1</accession>
<dbReference type="Proteomes" id="UP001187531">
    <property type="component" value="Unassembled WGS sequence"/>
</dbReference>
<organism evidence="1 2">
    <name type="scientific">Artemia franciscana</name>
    <name type="common">Brine shrimp</name>
    <name type="synonym">Artemia sanfranciscana</name>
    <dbReference type="NCBI Taxonomy" id="6661"/>
    <lineage>
        <taxon>Eukaryota</taxon>
        <taxon>Metazoa</taxon>
        <taxon>Ecdysozoa</taxon>
        <taxon>Arthropoda</taxon>
        <taxon>Crustacea</taxon>
        <taxon>Branchiopoda</taxon>
        <taxon>Anostraca</taxon>
        <taxon>Artemiidae</taxon>
        <taxon>Artemia</taxon>
    </lineage>
</organism>
<dbReference type="AlphaFoldDB" id="A0AA88HXL1"/>
<reference evidence="1" key="1">
    <citation type="submission" date="2023-07" db="EMBL/GenBank/DDBJ databases">
        <title>Chromosome-level genome assembly of Artemia franciscana.</title>
        <authorList>
            <person name="Jo E."/>
        </authorList>
    </citation>
    <scope>NUCLEOTIDE SEQUENCE</scope>
    <source>
        <tissue evidence="1">Whole body</tissue>
    </source>
</reference>
<evidence type="ECO:0000313" key="1">
    <source>
        <dbReference type="EMBL" id="KAK2715899.1"/>
    </source>
</evidence>
<protein>
    <submittedName>
        <fullName evidence="1">Uncharacterized protein</fullName>
    </submittedName>
</protein>
<evidence type="ECO:0000313" key="2">
    <source>
        <dbReference type="Proteomes" id="UP001187531"/>
    </source>
</evidence>